<dbReference type="Pfam" id="PF00054">
    <property type="entry name" value="Laminin_G_1"/>
    <property type="match status" value="2"/>
</dbReference>
<dbReference type="PANTHER" id="PTHR15036:SF85">
    <property type="entry name" value="SP2353, ISOFORM A"/>
    <property type="match status" value="1"/>
</dbReference>
<evidence type="ECO:0000259" key="5">
    <source>
        <dbReference type="PROSITE" id="PS50025"/>
    </source>
</evidence>
<dbReference type="SUPFAM" id="SSF49899">
    <property type="entry name" value="Concanavalin A-like lectins/glucanases"/>
    <property type="match status" value="3"/>
</dbReference>
<keyword evidence="8" id="KW-1185">Reference proteome</keyword>
<keyword evidence="1 2" id="KW-1015">Disulfide bond</keyword>
<evidence type="ECO:0000256" key="1">
    <source>
        <dbReference type="ARBA" id="ARBA00023157"/>
    </source>
</evidence>
<dbReference type="Proteomes" id="UP001292094">
    <property type="component" value="Unassembled WGS sequence"/>
</dbReference>
<dbReference type="SMART" id="SM00179">
    <property type="entry name" value="EGF_CA"/>
    <property type="match status" value="2"/>
</dbReference>
<evidence type="ECO:0000313" key="7">
    <source>
        <dbReference type="EMBL" id="KAK4308022.1"/>
    </source>
</evidence>
<evidence type="ECO:0008006" key="9">
    <source>
        <dbReference type="Google" id="ProtNLM"/>
    </source>
</evidence>
<dbReference type="InterPro" id="IPR001881">
    <property type="entry name" value="EGF-like_Ca-bd_dom"/>
</dbReference>
<dbReference type="Pfam" id="PF00008">
    <property type="entry name" value="EGF"/>
    <property type="match status" value="1"/>
</dbReference>
<evidence type="ECO:0000256" key="3">
    <source>
        <dbReference type="PROSITE-ProRule" id="PRU00122"/>
    </source>
</evidence>
<comment type="caution">
    <text evidence="2">Lacks conserved residue(s) required for the propagation of feature annotation.</text>
</comment>
<reference evidence="7" key="1">
    <citation type="submission" date="2023-11" db="EMBL/GenBank/DDBJ databases">
        <title>Genome assemblies of two species of porcelain crab, Petrolisthes cinctipes and Petrolisthes manimaculis (Anomura: Porcellanidae).</title>
        <authorList>
            <person name="Angst P."/>
        </authorList>
    </citation>
    <scope>NUCLEOTIDE SEQUENCE</scope>
    <source>
        <strain evidence="7">PB745_02</strain>
        <tissue evidence="7">Gill</tissue>
    </source>
</reference>
<organism evidence="7 8">
    <name type="scientific">Petrolisthes manimaculis</name>
    <dbReference type="NCBI Taxonomy" id="1843537"/>
    <lineage>
        <taxon>Eukaryota</taxon>
        <taxon>Metazoa</taxon>
        <taxon>Ecdysozoa</taxon>
        <taxon>Arthropoda</taxon>
        <taxon>Crustacea</taxon>
        <taxon>Multicrustacea</taxon>
        <taxon>Malacostraca</taxon>
        <taxon>Eumalacostraca</taxon>
        <taxon>Eucarida</taxon>
        <taxon>Decapoda</taxon>
        <taxon>Pleocyemata</taxon>
        <taxon>Anomura</taxon>
        <taxon>Galatheoidea</taxon>
        <taxon>Porcellanidae</taxon>
        <taxon>Petrolisthes</taxon>
    </lineage>
</organism>
<dbReference type="Gene3D" id="2.60.120.200">
    <property type="match status" value="3"/>
</dbReference>
<evidence type="ECO:0000256" key="2">
    <source>
        <dbReference type="PROSITE-ProRule" id="PRU00076"/>
    </source>
</evidence>
<dbReference type="AlphaFoldDB" id="A0AAE1PJ26"/>
<evidence type="ECO:0000313" key="8">
    <source>
        <dbReference type="Proteomes" id="UP001292094"/>
    </source>
</evidence>
<feature type="disulfide bond" evidence="3">
    <location>
        <begin position="854"/>
        <end position="881"/>
    </location>
</feature>
<feature type="compositionally biased region" description="Acidic residues" evidence="4">
    <location>
        <begin position="132"/>
        <end position="145"/>
    </location>
</feature>
<gene>
    <name evidence="7" type="ORF">Pmani_020252</name>
</gene>
<feature type="domain" description="Laminin G" evidence="5">
    <location>
        <begin position="474"/>
        <end position="650"/>
    </location>
</feature>
<dbReference type="PROSITE" id="PS00022">
    <property type="entry name" value="EGF_1"/>
    <property type="match status" value="2"/>
</dbReference>
<evidence type="ECO:0000259" key="6">
    <source>
        <dbReference type="PROSITE" id="PS50026"/>
    </source>
</evidence>
<dbReference type="InterPro" id="IPR001791">
    <property type="entry name" value="Laminin_G"/>
</dbReference>
<feature type="disulfide bond" evidence="2">
    <location>
        <begin position="676"/>
        <end position="685"/>
    </location>
</feature>
<dbReference type="GO" id="GO:0005509">
    <property type="term" value="F:calcium ion binding"/>
    <property type="evidence" value="ECO:0007669"/>
    <property type="project" value="InterPro"/>
</dbReference>
<dbReference type="SMART" id="SM00282">
    <property type="entry name" value="LamG"/>
    <property type="match status" value="3"/>
</dbReference>
<dbReference type="CDD" id="cd00054">
    <property type="entry name" value="EGF_CA"/>
    <property type="match status" value="1"/>
</dbReference>
<dbReference type="InterPro" id="IPR000742">
    <property type="entry name" value="EGF"/>
</dbReference>
<feature type="domain" description="Laminin G" evidence="5">
    <location>
        <begin position="218"/>
        <end position="405"/>
    </location>
</feature>
<dbReference type="InterPro" id="IPR013320">
    <property type="entry name" value="ConA-like_dom_sf"/>
</dbReference>
<protein>
    <recommendedName>
        <fullName evidence="9">Pikachurin</fullName>
    </recommendedName>
</protein>
<dbReference type="PROSITE" id="PS50026">
    <property type="entry name" value="EGF_3"/>
    <property type="match status" value="2"/>
</dbReference>
<feature type="disulfide bond" evidence="2">
    <location>
        <begin position="203"/>
        <end position="212"/>
    </location>
</feature>
<name>A0AAE1PJ26_9EUCA</name>
<feature type="region of interest" description="Disordered" evidence="4">
    <location>
        <begin position="132"/>
        <end position="164"/>
    </location>
</feature>
<dbReference type="SUPFAM" id="SSF57196">
    <property type="entry name" value="EGF/Laminin"/>
    <property type="match status" value="1"/>
</dbReference>
<dbReference type="PROSITE" id="PS01186">
    <property type="entry name" value="EGF_2"/>
    <property type="match status" value="2"/>
</dbReference>
<accession>A0AAE1PJ26</accession>
<feature type="domain" description="Laminin G" evidence="5">
    <location>
        <begin position="693"/>
        <end position="881"/>
    </location>
</feature>
<dbReference type="Pfam" id="PF02210">
    <property type="entry name" value="Laminin_G_2"/>
    <property type="match status" value="1"/>
</dbReference>
<dbReference type="InterPro" id="IPR050372">
    <property type="entry name" value="Neurexin-related_CASP"/>
</dbReference>
<dbReference type="EMBL" id="JAWZYT010001937">
    <property type="protein sequence ID" value="KAK4308022.1"/>
    <property type="molecule type" value="Genomic_DNA"/>
</dbReference>
<keyword evidence="2" id="KW-0245">EGF-like domain</keyword>
<dbReference type="Gene3D" id="2.10.25.10">
    <property type="entry name" value="Laminin"/>
    <property type="match status" value="3"/>
</dbReference>
<dbReference type="SMART" id="SM00181">
    <property type="entry name" value="EGF"/>
    <property type="match status" value="4"/>
</dbReference>
<feature type="domain" description="EGF-like" evidence="6">
    <location>
        <begin position="651"/>
        <end position="686"/>
    </location>
</feature>
<dbReference type="GO" id="GO:0016020">
    <property type="term" value="C:membrane"/>
    <property type="evidence" value="ECO:0007669"/>
    <property type="project" value="UniProtKB-SubCell"/>
</dbReference>
<evidence type="ECO:0000256" key="4">
    <source>
        <dbReference type="SAM" id="MobiDB-lite"/>
    </source>
</evidence>
<dbReference type="PROSITE" id="PS50025">
    <property type="entry name" value="LAM_G_DOMAIN"/>
    <property type="match status" value="3"/>
</dbReference>
<dbReference type="CDD" id="cd00110">
    <property type="entry name" value="LamG"/>
    <property type="match status" value="3"/>
</dbReference>
<proteinExistence type="predicted"/>
<comment type="caution">
    <text evidence="7">The sequence shown here is derived from an EMBL/GenBank/DDBJ whole genome shotgun (WGS) entry which is preliminary data.</text>
</comment>
<feature type="domain" description="EGF-like" evidence="6">
    <location>
        <begin position="177"/>
        <end position="213"/>
    </location>
</feature>
<dbReference type="PANTHER" id="PTHR15036">
    <property type="entry name" value="PIKACHURIN-LIKE PROTEIN"/>
    <property type="match status" value="1"/>
</dbReference>
<dbReference type="GO" id="GO:0048513">
    <property type="term" value="P:animal organ development"/>
    <property type="evidence" value="ECO:0007669"/>
    <property type="project" value="UniProtKB-ARBA"/>
</dbReference>
<sequence length="881" mass="96145">MCEQLCYNLHDGTFECTCQRGYTLEPDGYSCTKLNYSKLDSAVLYEKEASFVAVLDEEDAAYGPGSTFRGGEEGFIGPHASPYTSDRDYNQLIDRADILNYDRYKTEHMFGGREGGGEEEETGPEAYLELEEEVEMEEEEEEEEGGGGREGAHTSPGPNLEQKVPSALPDLMATQSLTSLCQVECGGGRCEVEGQSGMPRCLCPLGRGGRYCHTSVQIETARFHGMSWVGFAPLKEAYRDVQLTLEFKPDSPDGVLLVSGENDDLSGDFMAAVLVGSYVEFRWDCGSGSGSVKSPEGVNLGEWNRVTVYRHRWDVWLQLNDGHHIQGRSQGLFSRITFREPLYVGGSNNLTSLGPRLGVRVGLQGCVRRLQVNDHVYRFRKSDPVSEPNLSVDYAALDGFGITECIGDACSEVECQHGGKCVASTQDDRRSNLTFPTTTTTPTPPPFFPPPPPEPVCLCPLGYSGEFCEKQLNLEVPSFNGSSHLVFPALGGSVLSWLELEVVFRPAATDGIILYEGHRSDGTGDFIALTLYQAHVLFTIDLGSGILTLRSIQPIRPGTWHVAKVSRTGRLTHLYVDQQPAVSGLTPGAFTMLSLSHPLYLGGIPPSSSSPHPALTPPHAFMGCVQKLSLNSRPIHLVSGAVSGSNVGSCDHPCTQRPCDNGGICEPHGPSYTCRCPLGFKDEHCQSRIVTQAAIPSFGGRSFLKYSGNDIMKRVSGDKLHLWLRFRSLAPYGLLIWAGEEEMDEASAQADILLPPPGDTLSLMLQDGRLVLRYNLGSGFAQLTYNSSRLDDGQWHTVRIYRYEREARMSVDEGEENIVVSPGDLVQLNLDSALYVGGRMTVGGVHLTPGLTGCLADLTLATDYHLDLITQAVAGQNIDYC</sequence>